<evidence type="ECO:0000313" key="5">
    <source>
        <dbReference type="Proteomes" id="UP001242995"/>
    </source>
</evidence>
<dbReference type="InterPro" id="IPR007409">
    <property type="entry name" value="Restrct_endonuc_type1_HsdR_N"/>
</dbReference>
<dbReference type="AlphaFoldDB" id="A0AAW8DGQ0"/>
<dbReference type="GO" id="GO:0003677">
    <property type="term" value="F:DNA binding"/>
    <property type="evidence" value="ECO:0007669"/>
    <property type="project" value="UniProtKB-KW"/>
</dbReference>
<feature type="domain" description="Restriction endonuclease type I HsdR N-terminal" evidence="1">
    <location>
        <begin position="46"/>
        <end position="128"/>
    </location>
</feature>
<dbReference type="EMBL" id="JAUSRG010000007">
    <property type="protein sequence ID" value="MDP9905788.1"/>
    <property type="molecule type" value="Genomic_DNA"/>
</dbReference>
<dbReference type="GO" id="GO:0005524">
    <property type="term" value="F:ATP binding"/>
    <property type="evidence" value="ECO:0007669"/>
    <property type="project" value="UniProtKB-KW"/>
</dbReference>
<dbReference type="GO" id="GO:0009035">
    <property type="term" value="F:type I site-specific deoxyribonuclease activity"/>
    <property type="evidence" value="ECO:0007669"/>
    <property type="project" value="UniProtKB-EC"/>
</dbReference>
<dbReference type="GO" id="GO:0009307">
    <property type="term" value="P:DNA restriction-modification system"/>
    <property type="evidence" value="ECO:0007669"/>
    <property type="project" value="UniProtKB-KW"/>
</dbReference>
<accession>A0AAW8DGQ0</accession>
<dbReference type="EMBL" id="JAUSTF010000007">
    <property type="protein sequence ID" value="MDQ0181704.1"/>
    <property type="molecule type" value="Genomic_DNA"/>
</dbReference>
<evidence type="ECO:0000259" key="1">
    <source>
        <dbReference type="Pfam" id="PF04313"/>
    </source>
</evidence>
<evidence type="ECO:0000313" key="4">
    <source>
        <dbReference type="Proteomes" id="UP001230951"/>
    </source>
</evidence>
<protein>
    <recommendedName>
        <fullName evidence="1">Restriction endonuclease type I HsdR N-terminal domain-containing protein</fullName>
    </recommendedName>
</protein>
<keyword evidence="4" id="KW-1185">Reference proteome</keyword>
<comment type="caution">
    <text evidence="2">The sequence shown here is derived from an EMBL/GenBank/DDBJ whole genome shotgun (WGS) entry which is preliminary data.</text>
</comment>
<dbReference type="Proteomes" id="UP001242995">
    <property type="component" value="Unassembled WGS sequence"/>
</dbReference>
<dbReference type="Proteomes" id="UP001230951">
    <property type="component" value="Unassembled WGS sequence"/>
</dbReference>
<evidence type="ECO:0000313" key="2">
    <source>
        <dbReference type="EMBL" id="MDP9905788.1"/>
    </source>
</evidence>
<dbReference type="RefSeq" id="WP_306961985.1">
    <property type="nucleotide sequence ID" value="NZ_JAUSRG010000007.1"/>
</dbReference>
<dbReference type="InterPro" id="IPR017035">
    <property type="entry name" value="UCP035009_HsdR_All3000-type"/>
</dbReference>
<evidence type="ECO:0000313" key="3">
    <source>
        <dbReference type="EMBL" id="MDQ0181704.1"/>
    </source>
</evidence>
<gene>
    <name evidence="2" type="ORF">J2S90_002759</name>
    <name evidence="3" type="ORF">J2S93_003143</name>
</gene>
<sequence>MEFAERLSALAAKVRQQREAIQTEEATKNAFVMPFISTILGYDVFNPLEVVPEFTADVGIKKGEKIDYAIVKDGEIQILIECKKSIGPVRIEHASQLFRYFAVTNARIAILTNGEVYQFFTDLDAPNRMDEKPFLVLDLNDIDDSLLPELQKLSKDVFDLDSIINAAGELKYIGELKRTLAAQFREPEDEWVKFLTTRVYTGPYTQRVREQFTSLVKKASKQFLNDQANERLKKALGSQTFTQIDDSAILPEVTSEPVVESDLAEADGIETTLEEIEGYQIVRAIVCSDVKPSRDFQRDAKSYFAVLLDDNNRRPIARLHFNRTQKYIGLFDEHKEERRVPIDSLEDIYEHADALRASVKGYL</sequence>
<organism evidence="2 5">
    <name type="scientific">Arthrobacter bambusae</name>
    <dbReference type="NCBI Taxonomy" id="1338426"/>
    <lineage>
        <taxon>Bacteria</taxon>
        <taxon>Bacillati</taxon>
        <taxon>Actinomycetota</taxon>
        <taxon>Actinomycetes</taxon>
        <taxon>Micrococcales</taxon>
        <taxon>Micrococcaceae</taxon>
        <taxon>Arthrobacter</taxon>
    </lineage>
</organism>
<dbReference type="Pfam" id="PF04313">
    <property type="entry name" value="HSDR_N"/>
    <property type="match status" value="1"/>
</dbReference>
<reference evidence="2 4" key="1">
    <citation type="submission" date="2023-07" db="EMBL/GenBank/DDBJ databases">
        <title>Sorghum-associated microbial communities from plants grown in Nebraska, USA.</title>
        <authorList>
            <person name="Schachtman D."/>
        </authorList>
    </citation>
    <scope>NUCLEOTIDE SEQUENCE</scope>
    <source>
        <strain evidence="2">DS1006</strain>
        <strain evidence="3 4">DS1016</strain>
    </source>
</reference>
<proteinExistence type="predicted"/>
<dbReference type="PIRSF" id="PIRSF035009">
    <property type="entry name" value="UCP035009_HSDR_N"/>
    <property type="match status" value="1"/>
</dbReference>
<name>A0AAW8DGQ0_9MICC</name>